<accession>A0A6N3EJ76</accession>
<name>A0A6N3EJ76_STASI</name>
<evidence type="ECO:0000313" key="5">
    <source>
        <dbReference type="EMBL" id="VYU39944.1"/>
    </source>
</evidence>
<dbReference type="InterPro" id="IPR036412">
    <property type="entry name" value="HAD-like_sf"/>
</dbReference>
<protein>
    <recommendedName>
        <fullName evidence="3">Putative 5'(3')-deoxyribonucleotidase</fullName>
    </recommendedName>
</protein>
<feature type="active site" description="Nucleophile" evidence="4">
    <location>
        <position position="13"/>
    </location>
</feature>
<dbReference type="Gene3D" id="1.10.40.40">
    <property type="entry name" value="Deoxyribonucleotidase, domain 2"/>
    <property type="match status" value="1"/>
</dbReference>
<keyword evidence="5" id="KW-0378">Hydrolase</keyword>
<proteinExistence type="inferred from homology"/>
<evidence type="ECO:0000256" key="4">
    <source>
        <dbReference type="PIRSR" id="PIRSR610708-1"/>
    </source>
</evidence>
<dbReference type="GO" id="GO:0008253">
    <property type="term" value="F:5'-nucleotidase activity"/>
    <property type="evidence" value="ECO:0007669"/>
    <property type="project" value="InterPro"/>
</dbReference>
<dbReference type="PANTHER" id="PTHR16504">
    <property type="entry name" value="5'(3')-DEOXYRIBONUCLEOTIDASE"/>
    <property type="match status" value="1"/>
</dbReference>
<dbReference type="InterPro" id="IPR023214">
    <property type="entry name" value="HAD_sf"/>
</dbReference>
<dbReference type="Gene3D" id="3.40.50.1000">
    <property type="entry name" value="HAD superfamily/HAD-like"/>
    <property type="match status" value="1"/>
</dbReference>
<dbReference type="SFLD" id="SFLDG01146">
    <property type="entry name" value="C1.2.2"/>
    <property type="match status" value="1"/>
</dbReference>
<dbReference type="InterPro" id="IPR010708">
    <property type="entry name" value="5'(3')-deoxyribonucleotidase"/>
</dbReference>
<dbReference type="GO" id="GO:0009223">
    <property type="term" value="P:pyrimidine deoxyribonucleotide catabolic process"/>
    <property type="evidence" value="ECO:0007669"/>
    <property type="project" value="TreeGrafter"/>
</dbReference>
<dbReference type="AlphaFoldDB" id="A0A6N3EJ76"/>
<dbReference type="EMBL" id="CACRUO010000053">
    <property type="protein sequence ID" value="VYU39944.1"/>
    <property type="molecule type" value="Genomic_DNA"/>
</dbReference>
<dbReference type="Pfam" id="PF06941">
    <property type="entry name" value="NT5C"/>
    <property type="match status" value="1"/>
</dbReference>
<evidence type="ECO:0000256" key="2">
    <source>
        <dbReference type="ARBA" id="ARBA00009589"/>
    </source>
</evidence>
<dbReference type="SFLD" id="SFLDG01126">
    <property type="entry name" value="C1.2:_Nucleotidase_Like"/>
    <property type="match status" value="1"/>
</dbReference>
<evidence type="ECO:0000256" key="1">
    <source>
        <dbReference type="ARBA" id="ARBA00003310"/>
    </source>
</evidence>
<dbReference type="SUPFAM" id="SSF56784">
    <property type="entry name" value="HAD-like"/>
    <property type="match status" value="1"/>
</dbReference>
<organism evidence="5">
    <name type="scientific">Staphylococcus simulans</name>
    <dbReference type="NCBI Taxonomy" id="1286"/>
    <lineage>
        <taxon>Bacteria</taxon>
        <taxon>Bacillati</taxon>
        <taxon>Bacillota</taxon>
        <taxon>Bacilli</taxon>
        <taxon>Bacillales</taxon>
        <taxon>Staphylococcaceae</taxon>
        <taxon>Staphylococcus</taxon>
    </lineage>
</organism>
<evidence type="ECO:0000256" key="3">
    <source>
        <dbReference type="ARBA" id="ARBA00014876"/>
    </source>
</evidence>
<comment type="function">
    <text evidence="1">Dephosphorylates the 5' and 2'(3')-phosphates of deoxyribonucleotides.</text>
</comment>
<gene>
    <name evidence="5" type="ORF">SSLFYP27_02109</name>
</gene>
<dbReference type="PANTHER" id="PTHR16504:SF4">
    <property type="entry name" value="5'(3')-DEOXYRIBONUCLEOTIDASE"/>
    <property type="match status" value="1"/>
</dbReference>
<dbReference type="SFLD" id="SFLDS00003">
    <property type="entry name" value="Haloacid_Dehalogenase"/>
    <property type="match status" value="1"/>
</dbReference>
<reference evidence="5" key="1">
    <citation type="submission" date="2019-11" db="EMBL/GenBank/DDBJ databases">
        <authorList>
            <person name="Feng L."/>
        </authorList>
    </citation>
    <scope>NUCLEOTIDE SEQUENCE</scope>
    <source>
        <strain evidence="5">SsimulansLFYP27</strain>
    </source>
</reference>
<sequence length="182" mass="21326">MLSVMKRESIAIDMDEVLADTIKALIEEVNKRTDLGIKEALLDGNKLRHFMPEHEGVLDEVLKQPGFFKNLEVIKDSQEVVKKLAEHYDIYIATAAMDVPTSFHEKYEWLRVHFPFLDPQQFVFCGRKNIVKADYLIDDNPRQLARFTGKPVMYTAQHNIHNKDFDRVNNWKEVEQYFLGNK</sequence>
<comment type="similarity">
    <text evidence="2">Belongs to the 5'(3')-deoxyribonucleotidase family.</text>
</comment>
<feature type="active site" description="Proton donor" evidence="4">
    <location>
        <position position="15"/>
    </location>
</feature>